<dbReference type="Pfam" id="PF03703">
    <property type="entry name" value="bPH_2"/>
    <property type="match status" value="1"/>
</dbReference>
<protein>
    <submittedName>
        <fullName evidence="3">Membrane-flanked domain protein</fullName>
    </submittedName>
</protein>
<organism evidence="3 4">
    <name type="scientific">Clostridium scatologenes</name>
    <dbReference type="NCBI Taxonomy" id="1548"/>
    <lineage>
        <taxon>Bacteria</taxon>
        <taxon>Bacillati</taxon>
        <taxon>Bacillota</taxon>
        <taxon>Clostridia</taxon>
        <taxon>Eubacteriales</taxon>
        <taxon>Clostridiaceae</taxon>
        <taxon>Clostridium</taxon>
    </lineage>
</organism>
<reference evidence="3 4" key="1">
    <citation type="journal article" date="2015" name="J. Biotechnol.">
        <title>Complete genome sequence of a malodorant-producing acetogen, Clostridium scatologenes ATCC 25775(T).</title>
        <authorList>
            <person name="Zhu Z."/>
            <person name="Guo T."/>
            <person name="Zheng H."/>
            <person name="Song T."/>
            <person name="Ouyang P."/>
            <person name="Xie J."/>
        </authorList>
    </citation>
    <scope>NUCLEOTIDE SEQUENCE [LARGE SCALE GENOMIC DNA]</scope>
    <source>
        <strain evidence="3 4">ATCC 25775</strain>
    </source>
</reference>
<dbReference type="AlphaFoldDB" id="A0A0E3M852"/>
<accession>A0A0E3M852</accession>
<dbReference type="HOGENOM" id="CLU_104197_3_0_9"/>
<evidence type="ECO:0000313" key="4">
    <source>
        <dbReference type="Proteomes" id="UP000033115"/>
    </source>
</evidence>
<keyword evidence="4" id="KW-1185">Reference proteome</keyword>
<dbReference type="PANTHER" id="PTHR34473">
    <property type="entry name" value="UPF0699 TRANSMEMBRANE PROTEIN YDBS"/>
    <property type="match status" value="1"/>
</dbReference>
<dbReference type="Proteomes" id="UP000033115">
    <property type="component" value="Chromosome"/>
</dbReference>
<keyword evidence="1" id="KW-1133">Transmembrane helix</keyword>
<evidence type="ECO:0000259" key="2">
    <source>
        <dbReference type="Pfam" id="PF03703"/>
    </source>
</evidence>
<gene>
    <name evidence="3" type="ORF">CSCA_1257</name>
</gene>
<evidence type="ECO:0000256" key="1">
    <source>
        <dbReference type="SAM" id="Phobius"/>
    </source>
</evidence>
<feature type="transmembrane region" description="Helical" evidence="1">
    <location>
        <begin position="44"/>
        <end position="64"/>
    </location>
</feature>
<name>A0A0E3M852_CLOSL</name>
<dbReference type="PANTHER" id="PTHR34473:SF2">
    <property type="entry name" value="UPF0699 TRANSMEMBRANE PROTEIN YDBT"/>
    <property type="match status" value="1"/>
</dbReference>
<proteinExistence type="predicted"/>
<sequence>MEQEHKISKDAVKVFRIKEFIGVVIIFLVFVAFFKFAPNFKFKNIVSGIFVAIIVLNFVSALIFPKIEYKNWSYYMEKDKVILRYGVFVIKTVVIPIKRIQYVDTSTGPILSYFQLTNLAIYTAGGRYEIPALIDDIAKELQNAITSSVVRSLDEDEI</sequence>
<evidence type="ECO:0000313" key="3">
    <source>
        <dbReference type="EMBL" id="AKA68382.1"/>
    </source>
</evidence>
<dbReference type="InterPro" id="IPR005182">
    <property type="entry name" value="YdbS-like_PH"/>
</dbReference>
<dbReference type="RefSeq" id="WP_029162793.1">
    <property type="nucleotide sequence ID" value="NZ_CP009933.1"/>
</dbReference>
<dbReference type="STRING" id="1548.CSCA_1257"/>
<feature type="domain" description="YdbS-like PH" evidence="2">
    <location>
        <begin position="69"/>
        <end position="143"/>
    </location>
</feature>
<feature type="transmembrane region" description="Helical" evidence="1">
    <location>
        <begin position="20"/>
        <end position="38"/>
    </location>
</feature>
<dbReference type="EMBL" id="CP009933">
    <property type="protein sequence ID" value="AKA68382.1"/>
    <property type="molecule type" value="Genomic_DNA"/>
</dbReference>
<keyword evidence="1" id="KW-0812">Transmembrane</keyword>
<dbReference type="KEGG" id="csq:CSCA_1257"/>
<keyword evidence="1" id="KW-0472">Membrane</keyword>